<evidence type="ECO:0000256" key="1">
    <source>
        <dbReference type="SAM" id="MobiDB-lite"/>
    </source>
</evidence>
<organism evidence="3">
    <name type="scientific">uncultured Thermomicrobiales bacterium</name>
    <dbReference type="NCBI Taxonomy" id="1645740"/>
    <lineage>
        <taxon>Bacteria</taxon>
        <taxon>Pseudomonadati</taxon>
        <taxon>Thermomicrobiota</taxon>
        <taxon>Thermomicrobia</taxon>
        <taxon>Thermomicrobiales</taxon>
        <taxon>environmental samples</taxon>
    </lineage>
</organism>
<reference evidence="3" key="1">
    <citation type="submission" date="2020-02" db="EMBL/GenBank/DDBJ databases">
        <authorList>
            <person name="Meier V. D."/>
        </authorList>
    </citation>
    <scope>NUCLEOTIDE SEQUENCE</scope>
    <source>
        <strain evidence="3">AVDCRST_MAG18</strain>
    </source>
</reference>
<gene>
    <name evidence="3" type="ORF">AVDCRST_MAG18-3756</name>
</gene>
<name>A0A6J4VUL2_9BACT</name>
<dbReference type="EMBL" id="CADCWN010000296">
    <property type="protein sequence ID" value="CAA9585420.1"/>
    <property type="molecule type" value="Genomic_DNA"/>
</dbReference>
<feature type="region of interest" description="Disordered" evidence="1">
    <location>
        <begin position="79"/>
        <end position="103"/>
    </location>
</feature>
<proteinExistence type="predicted"/>
<feature type="domain" description="DnaJ homologue subfamily C member 28 conserved" evidence="2">
    <location>
        <begin position="68"/>
        <end position="98"/>
    </location>
</feature>
<dbReference type="Pfam" id="PF09350">
    <property type="entry name" value="DJC28_CD"/>
    <property type="match status" value="1"/>
</dbReference>
<protein>
    <recommendedName>
        <fullName evidence="2">DnaJ homologue subfamily C member 28 conserved domain-containing protein</fullName>
    </recommendedName>
</protein>
<evidence type="ECO:0000259" key="2">
    <source>
        <dbReference type="Pfam" id="PF09350"/>
    </source>
</evidence>
<accession>A0A6J4VUL2</accession>
<feature type="compositionally biased region" description="Basic and acidic residues" evidence="1">
    <location>
        <begin position="15"/>
        <end position="49"/>
    </location>
</feature>
<dbReference type="AlphaFoldDB" id="A0A6J4VUL2"/>
<feature type="non-terminal residue" evidence="3">
    <location>
        <position position="103"/>
    </location>
</feature>
<evidence type="ECO:0000313" key="3">
    <source>
        <dbReference type="EMBL" id="CAA9585420.1"/>
    </source>
</evidence>
<dbReference type="InterPro" id="IPR018961">
    <property type="entry name" value="DnaJ_homolog_subfam-C_membr-28"/>
</dbReference>
<sequence length="103" mass="11600">MREESIGGTRGCGLGDERQRRIEELRRAGDAARDSREAVGGPDEARPDEIAPPPRRPKGLPFAQYESWIDRQIRQAQERGFFDNLRGKGRPLAPDDPNVRAYA</sequence>
<feature type="region of interest" description="Disordered" evidence="1">
    <location>
        <begin position="1"/>
        <end position="62"/>
    </location>
</feature>